<evidence type="ECO:0000313" key="6">
    <source>
        <dbReference type="EMBL" id="CAF0838762.1"/>
    </source>
</evidence>
<dbReference type="SUPFAM" id="SSF57850">
    <property type="entry name" value="RING/U-box"/>
    <property type="match status" value="1"/>
</dbReference>
<dbReference type="Gene3D" id="3.30.40.10">
    <property type="entry name" value="Zinc/RING finger domain, C3HC4 (zinc finger)"/>
    <property type="match status" value="2"/>
</dbReference>
<gene>
    <name evidence="6" type="ORF">JXQ802_LOCUS6071</name>
</gene>
<keyword evidence="7" id="KW-1185">Reference proteome</keyword>
<dbReference type="GO" id="GO:0008270">
    <property type="term" value="F:zinc ion binding"/>
    <property type="evidence" value="ECO:0007669"/>
    <property type="project" value="UniProtKB-KW"/>
</dbReference>
<reference evidence="6" key="1">
    <citation type="submission" date="2021-02" db="EMBL/GenBank/DDBJ databases">
        <authorList>
            <person name="Nowell W R."/>
        </authorList>
    </citation>
    <scope>NUCLEOTIDE SEQUENCE</scope>
</reference>
<dbReference type="InterPro" id="IPR017907">
    <property type="entry name" value="Znf_RING_CS"/>
</dbReference>
<proteinExistence type="predicted"/>
<sequence length="398" mass="45709">MAHNNEYEYENESSVDSELICAICLNPFDEPISTLCEHIFCVDCIKLWLKKDLSCPICREILIENNLKSVINQNILNKLDQLQVKCRLCQQKHIKRKRFDYHIDKQCSKVIVSCSTADIKCPWKGQRIDLQSHQMNCIYYSNRKLFNHQVQENKITSSKLEFKQIILSLLITLCLEFINSHSIKIENLINQYPFYSTISLSNKHLTDTDISIVINSAIINKKCKILDLGHNQINSQGVIQLAESLTNNTTLKMLSLHSNSLSEIGILHIAEKLSLNNSVLKWLDLESTDLTDNSVEYLAAMLKTNTSVTGLWLSNNRISDQGVKTLALALIYYNTTLKYLDLENNRLINDSCLNYLINMLEQNQSLKTVYLNNCHLSMTSKTKLQTIANTKPKFRLLL</sequence>
<evidence type="ECO:0000256" key="2">
    <source>
        <dbReference type="ARBA" id="ARBA00022771"/>
    </source>
</evidence>
<dbReference type="Pfam" id="PF13639">
    <property type="entry name" value="zf-RING_2"/>
    <property type="match status" value="1"/>
</dbReference>
<dbReference type="PANTHER" id="PTHR24114">
    <property type="entry name" value="LEUCINE RICH REPEAT FAMILY PROTEIN"/>
    <property type="match status" value="1"/>
</dbReference>
<dbReference type="InterPro" id="IPR013083">
    <property type="entry name" value="Znf_RING/FYVE/PHD"/>
</dbReference>
<dbReference type="Proteomes" id="UP000663870">
    <property type="component" value="Unassembled WGS sequence"/>
</dbReference>
<dbReference type="InterPro" id="IPR001611">
    <property type="entry name" value="Leu-rich_rpt"/>
</dbReference>
<dbReference type="SUPFAM" id="SSF49599">
    <property type="entry name" value="TRAF domain-like"/>
    <property type="match status" value="1"/>
</dbReference>
<keyword evidence="2 4" id="KW-0863">Zinc-finger</keyword>
<dbReference type="InterPro" id="IPR052394">
    <property type="entry name" value="LRR-containing"/>
</dbReference>
<keyword evidence="3" id="KW-0862">Zinc</keyword>
<dbReference type="Pfam" id="PF13516">
    <property type="entry name" value="LRR_6"/>
    <property type="match status" value="3"/>
</dbReference>
<dbReference type="Gene3D" id="3.80.10.10">
    <property type="entry name" value="Ribonuclease Inhibitor"/>
    <property type="match status" value="2"/>
</dbReference>
<dbReference type="InterPro" id="IPR032675">
    <property type="entry name" value="LRR_dom_sf"/>
</dbReference>
<name>A0A813V7W5_9BILA</name>
<dbReference type="AlphaFoldDB" id="A0A813V7W5"/>
<dbReference type="SMART" id="SM00368">
    <property type="entry name" value="LRR_RI"/>
    <property type="match status" value="5"/>
</dbReference>
<protein>
    <recommendedName>
        <fullName evidence="5">RING-type domain-containing protein</fullName>
    </recommendedName>
</protein>
<organism evidence="6 7">
    <name type="scientific">Rotaria sordida</name>
    <dbReference type="NCBI Taxonomy" id="392033"/>
    <lineage>
        <taxon>Eukaryota</taxon>
        <taxon>Metazoa</taxon>
        <taxon>Spiralia</taxon>
        <taxon>Gnathifera</taxon>
        <taxon>Rotifera</taxon>
        <taxon>Eurotatoria</taxon>
        <taxon>Bdelloidea</taxon>
        <taxon>Philodinida</taxon>
        <taxon>Philodinidae</taxon>
        <taxon>Rotaria</taxon>
    </lineage>
</organism>
<evidence type="ECO:0000256" key="4">
    <source>
        <dbReference type="PROSITE-ProRule" id="PRU00175"/>
    </source>
</evidence>
<evidence type="ECO:0000313" key="7">
    <source>
        <dbReference type="Proteomes" id="UP000663870"/>
    </source>
</evidence>
<dbReference type="PANTHER" id="PTHR24114:SF2">
    <property type="entry name" value="F-BOX DOMAIN-CONTAINING PROTEIN-RELATED"/>
    <property type="match status" value="1"/>
</dbReference>
<accession>A0A813V7W5</accession>
<evidence type="ECO:0000256" key="1">
    <source>
        <dbReference type="ARBA" id="ARBA00022723"/>
    </source>
</evidence>
<evidence type="ECO:0000259" key="5">
    <source>
        <dbReference type="PROSITE" id="PS50089"/>
    </source>
</evidence>
<feature type="domain" description="RING-type" evidence="5">
    <location>
        <begin position="21"/>
        <end position="59"/>
    </location>
</feature>
<dbReference type="SMART" id="SM00184">
    <property type="entry name" value="RING"/>
    <property type="match status" value="1"/>
</dbReference>
<dbReference type="SUPFAM" id="SSF52047">
    <property type="entry name" value="RNI-like"/>
    <property type="match status" value="1"/>
</dbReference>
<dbReference type="PROSITE" id="PS00518">
    <property type="entry name" value="ZF_RING_1"/>
    <property type="match status" value="1"/>
</dbReference>
<comment type="caution">
    <text evidence="6">The sequence shown here is derived from an EMBL/GenBank/DDBJ whole genome shotgun (WGS) entry which is preliminary data.</text>
</comment>
<dbReference type="EMBL" id="CAJNOL010000093">
    <property type="protein sequence ID" value="CAF0838762.1"/>
    <property type="molecule type" value="Genomic_DNA"/>
</dbReference>
<keyword evidence="1" id="KW-0479">Metal-binding</keyword>
<dbReference type="PROSITE" id="PS50089">
    <property type="entry name" value="ZF_RING_2"/>
    <property type="match status" value="1"/>
</dbReference>
<evidence type="ECO:0000256" key="3">
    <source>
        <dbReference type="ARBA" id="ARBA00022833"/>
    </source>
</evidence>
<dbReference type="InterPro" id="IPR001841">
    <property type="entry name" value="Znf_RING"/>
</dbReference>